<evidence type="ECO:0000256" key="3">
    <source>
        <dbReference type="ARBA" id="ARBA00022499"/>
    </source>
</evidence>
<dbReference type="GO" id="GO:0006511">
    <property type="term" value="P:ubiquitin-dependent protein catabolic process"/>
    <property type="evidence" value="ECO:0007669"/>
    <property type="project" value="InterPro"/>
</dbReference>
<dbReference type="FunFam" id="1.20.1310.10:FF:000004">
    <property type="entry name" value="Cullin 4B"/>
    <property type="match status" value="1"/>
</dbReference>
<dbReference type="SUPFAM" id="SSF75632">
    <property type="entry name" value="Cullin homology domain"/>
    <property type="match status" value="1"/>
</dbReference>
<dbReference type="FunFam" id="1.20.1310.10:FF:000006">
    <property type="entry name" value="Cullin 3"/>
    <property type="match status" value="1"/>
</dbReference>
<keyword evidence="5" id="KW-0832">Ubl conjugation</keyword>
<dbReference type="Gene3D" id="3.30.230.130">
    <property type="entry name" value="Cullin, Chain C, Domain 2"/>
    <property type="match status" value="1"/>
</dbReference>
<evidence type="ECO:0000256" key="7">
    <source>
        <dbReference type="RuleBase" id="RU003829"/>
    </source>
</evidence>
<dbReference type="AlphaFoldDB" id="A0AAW1SFH0"/>
<dbReference type="InterPro" id="IPR016158">
    <property type="entry name" value="Cullin_homology"/>
</dbReference>
<feature type="region of interest" description="Disordered" evidence="8">
    <location>
        <begin position="646"/>
        <end position="667"/>
    </location>
</feature>
<feature type="domain" description="Cullin family profile" evidence="9">
    <location>
        <begin position="375"/>
        <end position="605"/>
    </location>
</feature>
<protein>
    <recommendedName>
        <fullName evidence="9">Cullin family profile domain-containing protein</fullName>
    </recommendedName>
</protein>
<evidence type="ECO:0000313" key="10">
    <source>
        <dbReference type="EMBL" id="KAK9844346.1"/>
    </source>
</evidence>
<dbReference type="InterPro" id="IPR001373">
    <property type="entry name" value="Cullin_N"/>
</dbReference>
<dbReference type="PROSITE" id="PS50069">
    <property type="entry name" value="CULLIN_2"/>
    <property type="match status" value="1"/>
</dbReference>
<evidence type="ECO:0000256" key="8">
    <source>
        <dbReference type="SAM" id="MobiDB-lite"/>
    </source>
</evidence>
<evidence type="ECO:0000256" key="5">
    <source>
        <dbReference type="ARBA" id="ARBA00022843"/>
    </source>
</evidence>
<dbReference type="PANTHER" id="PTHR11932">
    <property type="entry name" value="CULLIN"/>
    <property type="match status" value="1"/>
</dbReference>
<dbReference type="SMART" id="SM00182">
    <property type="entry name" value="CULLIN"/>
    <property type="match status" value="1"/>
</dbReference>
<name>A0AAW1SFH0_9CHLO</name>
<evidence type="ECO:0000259" key="9">
    <source>
        <dbReference type="PROSITE" id="PS50069"/>
    </source>
</evidence>
<dbReference type="InterPro" id="IPR036388">
    <property type="entry name" value="WH-like_DNA-bd_sf"/>
</dbReference>
<dbReference type="Gene3D" id="1.20.1310.10">
    <property type="entry name" value="Cullin Repeats"/>
    <property type="match status" value="4"/>
</dbReference>
<accession>A0AAW1SFH0</accession>
<dbReference type="Pfam" id="PF00888">
    <property type="entry name" value="Cullin"/>
    <property type="match status" value="1"/>
</dbReference>
<dbReference type="Gene3D" id="1.10.10.10">
    <property type="entry name" value="Winged helix-like DNA-binding domain superfamily/Winged helix DNA-binding domain"/>
    <property type="match status" value="1"/>
</dbReference>
<comment type="caution">
    <text evidence="10">The sequence shown here is derived from an EMBL/GenBank/DDBJ whole genome shotgun (WGS) entry which is preliminary data.</text>
</comment>
<organism evidence="10 11">
    <name type="scientific">Apatococcus lobatus</name>
    <dbReference type="NCBI Taxonomy" id="904363"/>
    <lineage>
        <taxon>Eukaryota</taxon>
        <taxon>Viridiplantae</taxon>
        <taxon>Chlorophyta</taxon>
        <taxon>core chlorophytes</taxon>
        <taxon>Trebouxiophyceae</taxon>
        <taxon>Chlorellales</taxon>
        <taxon>Chlorellaceae</taxon>
        <taxon>Apatococcus</taxon>
    </lineage>
</organism>
<dbReference type="FunFam" id="1.20.1310.10:FF:000002">
    <property type="entry name" value="cullin-3 isoform X1"/>
    <property type="match status" value="1"/>
</dbReference>
<proteinExistence type="inferred from homology"/>
<keyword evidence="3" id="KW-1017">Isopeptide bond</keyword>
<dbReference type="Proteomes" id="UP001438707">
    <property type="component" value="Unassembled WGS sequence"/>
</dbReference>
<dbReference type="InterPro" id="IPR059120">
    <property type="entry name" value="Cullin-like_AB"/>
</dbReference>
<dbReference type="FunFam" id="1.20.1310.10:FF:000001">
    <property type="entry name" value="Cullin 3"/>
    <property type="match status" value="1"/>
</dbReference>
<evidence type="ECO:0000256" key="6">
    <source>
        <dbReference type="PROSITE-ProRule" id="PRU00330"/>
    </source>
</evidence>
<dbReference type="SUPFAM" id="SSF46785">
    <property type="entry name" value="Winged helix' DNA-binding domain"/>
    <property type="match status" value="1"/>
</dbReference>
<evidence type="ECO:0000256" key="2">
    <source>
        <dbReference type="ARBA" id="ARBA00006019"/>
    </source>
</evidence>
<evidence type="ECO:0000256" key="1">
    <source>
        <dbReference type="ARBA" id="ARBA00004906"/>
    </source>
</evidence>
<dbReference type="InterPro" id="IPR036390">
    <property type="entry name" value="WH_DNA-bd_sf"/>
</dbReference>
<dbReference type="GO" id="GO:0031625">
    <property type="term" value="F:ubiquitin protein ligase binding"/>
    <property type="evidence" value="ECO:0007669"/>
    <property type="project" value="InterPro"/>
</dbReference>
<reference evidence="10 11" key="1">
    <citation type="journal article" date="2024" name="Nat. Commun.">
        <title>Phylogenomics reveals the evolutionary origins of lichenization in chlorophyte algae.</title>
        <authorList>
            <person name="Puginier C."/>
            <person name="Libourel C."/>
            <person name="Otte J."/>
            <person name="Skaloud P."/>
            <person name="Haon M."/>
            <person name="Grisel S."/>
            <person name="Petersen M."/>
            <person name="Berrin J.G."/>
            <person name="Delaux P.M."/>
            <person name="Dal Grande F."/>
            <person name="Keller J."/>
        </authorList>
    </citation>
    <scope>NUCLEOTIDE SEQUENCE [LARGE SCALE GENOMIC DNA]</scope>
    <source>
        <strain evidence="10 11">SAG 2145</strain>
    </source>
</reference>
<dbReference type="InterPro" id="IPR019559">
    <property type="entry name" value="Cullin_neddylation_domain"/>
</dbReference>
<sequence>MANTLKKKSFKIEPFKHPVKQDPNYGEKTWKVLESAIHEINNHNASGLSFEELYRNAYNMVINKFGDRLYTGLQDTIRVHLQGIAQRIDEAQGEGFLRELKLRWGNHNKSMQMIRDILMYMDRIYVKHQNKTPVHQLGLDLWRDLVIYDANIEGRLRSNLLNLVQRERNGEMIDRALFKSITTMLMDLGPDVYRREFEDAYLAKASEFFKVEAQEYISTCNCPDYLQRAEARLREESERVQNYLDSISEPKITSVVETELILHQMRPLVEMENSGLVALLQQDQNEDLARMHTLFRRVQGGHDLIRTIMSEHLRKTGRQLVEDPERNKDPVDFVQRLLAEKDKFDRIILRAFGSDKTFQNVLNSAFEHFINLNQRSPEFISLFMDDKLRKGLKGMNEDDVETVLDKVMMLFRFLQEKDVFEKYYKQHLAKRLLSGRVVSDDAERSLLVKLKTECGYQFTSKLESMFNDIKTSRDTMADFKGGHAKHIAEQLEIDLYVQVLTTGSWPTSPAPKCALTPELETCCKQFEDFYTGAHQGRKLAWQINMGTADVKACFSGGRRHELNVSSYQMLILVLFNSSDSLPYREIQAQTSIPHADLKRSLQSLACVKGKNILKKEPMSKDVNDADVFSFNDAFTSKLHKVKIGMVSAQKESEPEKSDTRHKVEEDRKPQIEAAIVRIMKARRTLDHHSIVTEVTRQLSSRFMPNPTVIKKRIESLIEREFIERDEKDRKLYRYLA</sequence>
<evidence type="ECO:0000256" key="4">
    <source>
        <dbReference type="ARBA" id="ARBA00022786"/>
    </source>
</evidence>
<feature type="compositionally biased region" description="Basic and acidic residues" evidence="8">
    <location>
        <begin position="650"/>
        <end position="667"/>
    </location>
</feature>
<keyword evidence="4" id="KW-0833">Ubl conjugation pathway</keyword>
<comment type="similarity">
    <text evidence="2 6 7">Belongs to the cullin family.</text>
</comment>
<dbReference type="InterPro" id="IPR045093">
    <property type="entry name" value="Cullin"/>
</dbReference>
<dbReference type="SUPFAM" id="SSF74788">
    <property type="entry name" value="Cullin repeat-like"/>
    <property type="match status" value="1"/>
</dbReference>
<keyword evidence="11" id="KW-1185">Reference proteome</keyword>
<evidence type="ECO:0000313" key="11">
    <source>
        <dbReference type="Proteomes" id="UP001438707"/>
    </source>
</evidence>
<dbReference type="EMBL" id="JALJOS010000001">
    <property type="protein sequence ID" value="KAK9844346.1"/>
    <property type="molecule type" value="Genomic_DNA"/>
</dbReference>
<dbReference type="Pfam" id="PF26557">
    <property type="entry name" value="Cullin_AB"/>
    <property type="match status" value="1"/>
</dbReference>
<comment type="pathway">
    <text evidence="1">Protein modification; protein ubiquitination.</text>
</comment>
<dbReference type="InterPro" id="IPR036317">
    <property type="entry name" value="Cullin_homology_sf"/>
</dbReference>
<dbReference type="FunFam" id="1.10.10.10:FF:000183">
    <property type="entry name" value="Cullin 3"/>
    <property type="match status" value="1"/>
</dbReference>
<gene>
    <name evidence="10" type="ORF">WJX74_001071</name>
</gene>
<dbReference type="SMART" id="SM00884">
    <property type="entry name" value="Cullin_Nedd8"/>
    <property type="match status" value="1"/>
</dbReference>
<dbReference type="Pfam" id="PF10557">
    <property type="entry name" value="Cullin_Nedd8"/>
    <property type="match status" value="1"/>
</dbReference>
<dbReference type="InterPro" id="IPR016159">
    <property type="entry name" value="Cullin_repeat-like_dom_sf"/>
</dbReference>